<dbReference type="GO" id="GO:0006883">
    <property type="term" value="P:intracellular sodium ion homeostasis"/>
    <property type="evidence" value="ECO:0007669"/>
    <property type="project" value="TreeGrafter"/>
</dbReference>
<feature type="transmembrane region" description="Helical" evidence="7">
    <location>
        <begin position="50"/>
        <end position="70"/>
    </location>
</feature>
<organism evidence="8 9">
    <name type="scientific">Candidula unifasciata</name>
    <dbReference type="NCBI Taxonomy" id="100452"/>
    <lineage>
        <taxon>Eukaryota</taxon>
        <taxon>Metazoa</taxon>
        <taxon>Spiralia</taxon>
        <taxon>Lophotrochozoa</taxon>
        <taxon>Mollusca</taxon>
        <taxon>Gastropoda</taxon>
        <taxon>Heterobranchia</taxon>
        <taxon>Euthyneura</taxon>
        <taxon>Panpulmonata</taxon>
        <taxon>Eupulmonata</taxon>
        <taxon>Stylommatophora</taxon>
        <taxon>Helicina</taxon>
        <taxon>Helicoidea</taxon>
        <taxon>Geomitridae</taxon>
        <taxon>Candidula</taxon>
    </lineage>
</organism>
<dbReference type="GO" id="GO:0001671">
    <property type="term" value="F:ATPase activator activity"/>
    <property type="evidence" value="ECO:0007669"/>
    <property type="project" value="TreeGrafter"/>
</dbReference>
<reference evidence="8" key="1">
    <citation type="submission" date="2021-04" db="EMBL/GenBank/DDBJ databases">
        <authorList>
            <consortium name="Molecular Ecology Group"/>
        </authorList>
    </citation>
    <scope>NUCLEOTIDE SEQUENCE</scope>
</reference>
<dbReference type="InterPro" id="IPR000402">
    <property type="entry name" value="Na/K_ATPase_sub_beta"/>
</dbReference>
<name>A0A8S3ZTN7_9EUPU</name>
<dbReference type="Gene3D" id="2.60.40.1660">
    <property type="entry name" value="Na, k-atpase alpha subunit"/>
    <property type="match status" value="1"/>
</dbReference>
<evidence type="ECO:0000256" key="2">
    <source>
        <dbReference type="ARBA" id="ARBA00005876"/>
    </source>
</evidence>
<dbReference type="AlphaFoldDB" id="A0A8S3ZTN7"/>
<dbReference type="Pfam" id="PF00287">
    <property type="entry name" value="Na_K-ATPase"/>
    <property type="match status" value="1"/>
</dbReference>
<dbReference type="EMBL" id="CAJHNH020004557">
    <property type="protein sequence ID" value="CAG5131270.1"/>
    <property type="molecule type" value="Genomic_DNA"/>
</dbReference>
<dbReference type="GO" id="GO:0030007">
    <property type="term" value="P:intracellular potassium ion homeostasis"/>
    <property type="evidence" value="ECO:0007669"/>
    <property type="project" value="TreeGrafter"/>
</dbReference>
<sequence length="325" mass="36664">MSANPYFPVTTDQTNLTDEDWGLPIRTERKFSRTSRLKNLCSTLHRHRKAVVITSIVMSLSILIIVIIAVSSRGHTQRQPTGGEGKWENTAQGLVFYPVPEDKSVVISFTPEDFQKTARHPLVKSLDTVTKGYNSTSQLNELHFTTCNNSYADYNKTCRVPRVIFGDECTSHRNYGYGGAQPCVFLQLNLPDHVTIKPIKQGSALWNQIDPVLKSSPPDPTHIPVTCRGTTDVDNMIIESAEGYGPGKERIMYYPREGLLSYLYRERNTSLEFLKPAVMVQFTSLMSRHMVHITCVAWGQLYTSNGTMIDHKLLTTQFALYADHS</sequence>
<dbReference type="PANTHER" id="PTHR11523:SF28">
    <property type="entry name" value="NA_K-ATPASE BETA SUBUNIT ISOFORM 4-RELATED"/>
    <property type="match status" value="1"/>
</dbReference>
<keyword evidence="4" id="KW-0735">Signal-anchor</keyword>
<dbReference type="OrthoDB" id="5912413at2759"/>
<dbReference type="PANTHER" id="PTHR11523">
    <property type="entry name" value="SODIUM/POTASSIUM-DEPENDENT ATPASE BETA SUBUNIT"/>
    <property type="match status" value="1"/>
</dbReference>
<comment type="caution">
    <text evidence="8">The sequence shown here is derived from an EMBL/GenBank/DDBJ whole genome shotgun (WGS) entry which is preliminary data.</text>
</comment>
<keyword evidence="3 7" id="KW-0812">Transmembrane</keyword>
<evidence type="ECO:0000256" key="5">
    <source>
        <dbReference type="ARBA" id="ARBA00022989"/>
    </source>
</evidence>
<dbReference type="GO" id="GO:0036376">
    <property type="term" value="P:sodium ion export across plasma membrane"/>
    <property type="evidence" value="ECO:0007669"/>
    <property type="project" value="TreeGrafter"/>
</dbReference>
<evidence type="ECO:0000256" key="7">
    <source>
        <dbReference type="SAM" id="Phobius"/>
    </source>
</evidence>
<comment type="subcellular location">
    <subcellularLocation>
        <location evidence="1">Membrane</location>
        <topology evidence="1">Single-pass type II membrane protein</topology>
    </subcellularLocation>
</comment>
<proteinExistence type="inferred from homology"/>
<dbReference type="GO" id="GO:0005890">
    <property type="term" value="C:sodium:potassium-exchanging ATPase complex"/>
    <property type="evidence" value="ECO:0007669"/>
    <property type="project" value="InterPro"/>
</dbReference>
<keyword evidence="9" id="KW-1185">Reference proteome</keyword>
<dbReference type="InterPro" id="IPR038702">
    <property type="entry name" value="Na/K_ATPase_sub_beta_sf"/>
</dbReference>
<evidence type="ECO:0000313" key="8">
    <source>
        <dbReference type="EMBL" id="CAG5131270.1"/>
    </source>
</evidence>
<dbReference type="Proteomes" id="UP000678393">
    <property type="component" value="Unassembled WGS sequence"/>
</dbReference>
<evidence type="ECO:0000256" key="6">
    <source>
        <dbReference type="ARBA" id="ARBA00023136"/>
    </source>
</evidence>
<keyword evidence="5 7" id="KW-1133">Transmembrane helix</keyword>
<protein>
    <recommendedName>
        <fullName evidence="10">Sodium/potassium-transporting ATPase subunit beta</fullName>
    </recommendedName>
</protein>
<evidence type="ECO:0008006" key="10">
    <source>
        <dbReference type="Google" id="ProtNLM"/>
    </source>
</evidence>
<keyword evidence="6 7" id="KW-0472">Membrane</keyword>
<evidence type="ECO:0000256" key="3">
    <source>
        <dbReference type="ARBA" id="ARBA00022692"/>
    </source>
</evidence>
<comment type="similarity">
    <text evidence="2">Belongs to the X(+)/potassium ATPases subunit beta family.</text>
</comment>
<dbReference type="GO" id="GO:1990573">
    <property type="term" value="P:potassium ion import across plasma membrane"/>
    <property type="evidence" value="ECO:0007669"/>
    <property type="project" value="TreeGrafter"/>
</dbReference>
<accession>A0A8S3ZTN7</accession>
<evidence type="ECO:0000256" key="1">
    <source>
        <dbReference type="ARBA" id="ARBA00004606"/>
    </source>
</evidence>
<evidence type="ECO:0000313" key="9">
    <source>
        <dbReference type="Proteomes" id="UP000678393"/>
    </source>
</evidence>
<gene>
    <name evidence="8" type="ORF">CUNI_LOCUS16828</name>
</gene>
<evidence type="ECO:0000256" key="4">
    <source>
        <dbReference type="ARBA" id="ARBA00022968"/>
    </source>
</evidence>